<dbReference type="PROSITE" id="PS50222">
    <property type="entry name" value="EF_HAND_2"/>
    <property type="match status" value="1"/>
</dbReference>
<evidence type="ECO:0000313" key="5">
    <source>
        <dbReference type="Proteomes" id="UP000596660"/>
    </source>
</evidence>
<protein>
    <recommendedName>
        <fullName evidence="3">EF-hand domain-containing protein</fullName>
    </recommendedName>
</protein>
<reference evidence="4" key="2">
    <citation type="submission" date="2021-03" db="UniProtKB">
        <authorList>
            <consortium name="EnsemblPlants"/>
        </authorList>
    </citation>
    <scope>IDENTIFICATION</scope>
</reference>
<dbReference type="InterPro" id="IPR039261">
    <property type="entry name" value="FNR_nucleotide-bd"/>
</dbReference>
<feature type="domain" description="EF-hand" evidence="3">
    <location>
        <begin position="118"/>
        <end position="143"/>
    </location>
</feature>
<sequence>MTNEKSKGDSSNHRDVCGHLGFRAIIYDPAPKFIEGSSWADTEKRFNEYAVDGKLFKDKFCLIIEMSDSEEFAGELYDTMARRMNVDTSKGITLDEMRMFWKNLSTKNLNTRLQIFSDMCDKNGDGKLSKDEFCQAIVLSASTNQFDKVKSQAESYAALIMEELDFDHRGYIELWQLEAFLVKMWTSPGHGILEHHEWSERLPPPRCPTIIKGLWGAPEKRYKKYDTLLLIGIDGGATFFNSILKDLLNDLQESSTQDVKIRKRPQKAYSYWITSEQGSFTNLFKDVVDDIAQYCEKFEALFHFSCKNREFGICLTAQPQ</sequence>
<keyword evidence="1" id="KW-0106">Calcium</keyword>
<dbReference type="PANTHER" id="PTHR11972:SF54">
    <property type="entry name" value="RESPIRATORY BURST OXIDASE HOMOLOG PROTEIN J-RELATED"/>
    <property type="match status" value="1"/>
</dbReference>
<dbReference type="GO" id="GO:0016174">
    <property type="term" value="F:NAD(P)H oxidase H2O2-forming activity"/>
    <property type="evidence" value="ECO:0007669"/>
    <property type="project" value="TreeGrafter"/>
</dbReference>
<dbReference type="Pfam" id="PF08030">
    <property type="entry name" value="NAD_binding_6"/>
    <property type="match status" value="1"/>
</dbReference>
<dbReference type="InterPro" id="IPR011992">
    <property type="entry name" value="EF-hand-dom_pair"/>
</dbReference>
<dbReference type="SUPFAM" id="SSF47473">
    <property type="entry name" value="EF-hand"/>
    <property type="match status" value="1"/>
</dbReference>
<dbReference type="InterPro" id="IPR013121">
    <property type="entry name" value="Fe_red_NAD-bd_6"/>
</dbReference>
<dbReference type="GO" id="GO:0005509">
    <property type="term" value="F:calcium ion binding"/>
    <property type="evidence" value="ECO:0007669"/>
    <property type="project" value="InterPro"/>
</dbReference>
<dbReference type="Gene3D" id="3.40.50.80">
    <property type="entry name" value="Nucleotide-binding domain of ferredoxin-NADP reductase (FNR) module"/>
    <property type="match status" value="1"/>
</dbReference>
<evidence type="ECO:0000259" key="3">
    <source>
        <dbReference type="PROSITE" id="PS50222"/>
    </source>
</evidence>
<evidence type="ECO:0000256" key="2">
    <source>
        <dbReference type="ARBA" id="ARBA00023002"/>
    </source>
</evidence>
<dbReference type="Gene3D" id="1.10.238.10">
    <property type="entry name" value="EF-hand"/>
    <property type="match status" value="1"/>
</dbReference>
<dbReference type="Gramene" id="AUR62009656-RA">
    <property type="protein sequence ID" value="AUR62009656-RA:cds"/>
    <property type="gene ID" value="AUR62009656"/>
</dbReference>
<name>A0A803LCR7_CHEQI</name>
<dbReference type="GO" id="GO:0005886">
    <property type="term" value="C:plasma membrane"/>
    <property type="evidence" value="ECO:0007669"/>
    <property type="project" value="TreeGrafter"/>
</dbReference>
<organism evidence="4 5">
    <name type="scientific">Chenopodium quinoa</name>
    <name type="common">Quinoa</name>
    <dbReference type="NCBI Taxonomy" id="63459"/>
    <lineage>
        <taxon>Eukaryota</taxon>
        <taxon>Viridiplantae</taxon>
        <taxon>Streptophyta</taxon>
        <taxon>Embryophyta</taxon>
        <taxon>Tracheophyta</taxon>
        <taxon>Spermatophyta</taxon>
        <taxon>Magnoliopsida</taxon>
        <taxon>eudicotyledons</taxon>
        <taxon>Gunneridae</taxon>
        <taxon>Pentapetalae</taxon>
        <taxon>Caryophyllales</taxon>
        <taxon>Chenopodiaceae</taxon>
        <taxon>Chenopodioideae</taxon>
        <taxon>Atripliceae</taxon>
        <taxon>Chenopodium</taxon>
    </lineage>
</organism>
<dbReference type="InterPro" id="IPR002048">
    <property type="entry name" value="EF_hand_dom"/>
</dbReference>
<dbReference type="EnsemblPlants" id="AUR62009656-RA">
    <property type="protein sequence ID" value="AUR62009656-RA:cds"/>
    <property type="gene ID" value="AUR62009656"/>
</dbReference>
<dbReference type="PROSITE" id="PS00018">
    <property type="entry name" value="EF_HAND_1"/>
    <property type="match status" value="1"/>
</dbReference>
<dbReference type="InterPro" id="IPR013623">
    <property type="entry name" value="NADPH_Ox"/>
</dbReference>
<dbReference type="CDD" id="cd00051">
    <property type="entry name" value="EFh"/>
    <property type="match status" value="1"/>
</dbReference>
<accession>A0A803LCR7</accession>
<dbReference type="InterPro" id="IPR018247">
    <property type="entry name" value="EF_Hand_1_Ca_BS"/>
</dbReference>
<dbReference type="GO" id="GO:0004601">
    <property type="term" value="F:peroxidase activity"/>
    <property type="evidence" value="ECO:0007669"/>
    <property type="project" value="InterPro"/>
</dbReference>
<keyword evidence="5" id="KW-1185">Reference proteome</keyword>
<reference evidence="4" key="1">
    <citation type="journal article" date="2017" name="Nature">
        <title>The genome of Chenopodium quinoa.</title>
        <authorList>
            <person name="Jarvis D.E."/>
            <person name="Ho Y.S."/>
            <person name="Lightfoot D.J."/>
            <person name="Schmoeckel S.M."/>
            <person name="Li B."/>
            <person name="Borm T.J.A."/>
            <person name="Ohyanagi H."/>
            <person name="Mineta K."/>
            <person name="Michell C.T."/>
            <person name="Saber N."/>
            <person name="Kharbatia N.M."/>
            <person name="Rupper R.R."/>
            <person name="Sharp A.R."/>
            <person name="Dally N."/>
            <person name="Boughton B.A."/>
            <person name="Woo Y.H."/>
            <person name="Gao G."/>
            <person name="Schijlen E.G.W.M."/>
            <person name="Guo X."/>
            <person name="Momin A.A."/>
            <person name="Negrao S."/>
            <person name="Al-Babili S."/>
            <person name="Gehring C."/>
            <person name="Roessner U."/>
            <person name="Jung C."/>
            <person name="Murphy K."/>
            <person name="Arold S.T."/>
            <person name="Gojobori T."/>
            <person name="van der Linden C.G."/>
            <person name="van Loo E.N."/>
            <person name="Jellen E.N."/>
            <person name="Maughan P.J."/>
            <person name="Tester M."/>
        </authorList>
    </citation>
    <scope>NUCLEOTIDE SEQUENCE [LARGE SCALE GENOMIC DNA]</scope>
    <source>
        <strain evidence="4">cv. PI 614886</strain>
    </source>
</reference>
<dbReference type="AlphaFoldDB" id="A0A803LCR7"/>
<dbReference type="Proteomes" id="UP000596660">
    <property type="component" value="Unplaced"/>
</dbReference>
<evidence type="ECO:0000313" key="4">
    <source>
        <dbReference type="EnsemblPlants" id="AUR62009656-RA:cds"/>
    </source>
</evidence>
<dbReference type="PANTHER" id="PTHR11972">
    <property type="entry name" value="NADPH OXIDASE"/>
    <property type="match status" value="1"/>
</dbReference>
<dbReference type="InterPro" id="IPR050369">
    <property type="entry name" value="RBOH/FRE"/>
</dbReference>
<evidence type="ECO:0000256" key="1">
    <source>
        <dbReference type="ARBA" id="ARBA00022837"/>
    </source>
</evidence>
<proteinExistence type="predicted"/>
<keyword evidence="2" id="KW-0560">Oxidoreductase</keyword>
<dbReference type="Pfam" id="PF08414">
    <property type="entry name" value="NADPH_Ox"/>
    <property type="match status" value="1"/>
</dbReference>